<evidence type="ECO:0000313" key="2">
    <source>
        <dbReference type="Proteomes" id="UP000467841"/>
    </source>
</evidence>
<dbReference type="AlphaFoldDB" id="A0A6D2HH53"/>
<sequence length="85" mass="9486">MPCSFYCKACWCGGPFRRLSRLVHVGDCCWTVVLESDLGWRMGVVKTWSGNRSFNLIGGALNSNRGGESCLATNFFPWEMILAAF</sequence>
<keyword evidence="2" id="KW-1185">Reference proteome</keyword>
<evidence type="ECO:0000313" key="1">
    <source>
        <dbReference type="EMBL" id="CAA7014957.1"/>
    </source>
</evidence>
<name>A0A6D2HH53_9BRAS</name>
<proteinExistence type="predicted"/>
<accession>A0A6D2HH53</accession>
<dbReference type="Proteomes" id="UP000467841">
    <property type="component" value="Unassembled WGS sequence"/>
</dbReference>
<protein>
    <submittedName>
        <fullName evidence="1">Uncharacterized protein</fullName>
    </submittedName>
</protein>
<comment type="caution">
    <text evidence="1">The sequence shown here is derived from an EMBL/GenBank/DDBJ whole genome shotgun (WGS) entry which is preliminary data.</text>
</comment>
<organism evidence="1 2">
    <name type="scientific">Microthlaspi erraticum</name>
    <dbReference type="NCBI Taxonomy" id="1685480"/>
    <lineage>
        <taxon>Eukaryota</taxon>
        <taxon>Viridiplantae</taxon>
        <taxon>Streptophyta</taxon>
        <taxon>Embryophyta</taxon>
        <taxon>Tracheophyta</taxon>
        <taxon>Spermatophyta</taxon>
        <taxon>Magnoliopsida</taxon>
        <taxon>eudicotyledons</taxon>
        <taxon>Gunneridae</taxon>
        <taxon>Pentapetalae</taxon>
        <taxon>rosids</taxon>
        <taxon>malvids</taxon>
        <taxon>Brassicales</taxon>
        <taxon>Brassicaceae</taxon>
        <taxon>Coluteocarpeae</taxon>
        <taxon>Microthlaspi</taxon>
    </lineage>
</organism>
<reference evidence="1" key="1">
    <citation type="submission" date="2020-01" db="EMBL/GenBank/DDBJ databases">
        <authorList>
            <person name="Mishra B."/>
        </authorList>
    </citation>
    <scope>NUCLEOTIDE SEQUENCE [LARGE SCALE GENOMIC DNA]</scope>
</reference>
<gene>
    <name evidence="1" type="ORF">MERR_LOCUS2192</name>
</gene>
<dbReference type="EMBL" id="CACVBM020000133">
    <property type="protein sequence ID" value="CAA7014957.1"/>
    <property type="molecule type" value="Genomic_DNA"/>
</dbReference>